<sequence length="53" mass="6180">MKEWLERLRRSTIFRGLWITGPPCPRLARLISRLFFPPDVAGAREAHSETSQE</sequence>
<proteinExistence type="predicted"/>
<protein>
    <submittedName>
        <fullName evidence="1">Uncharacterized protein</fullName>
    </submittedName>
</protein>
<dbReference type="EMBL" id="GBXM01058428">
    <property type="protein sequence ID" value="JAH50149.1"/>
    <property type="molecule type" value="Transcribed_RNA"/>
</dbReference>
<name>A0A0E9T8Y0_ANGAN</name>
<reference evidence="1" key="1">
    <citation type="submission" date="2014-11" db="EMBL/GenBank/DDBJ databases">
        <authorList>
            <person name="Amaro Gonzalez C."/>
        </authorList>
    </citation>
    <scope>NUCLEOTIDE SEQUENCE</scope>
</reference>
<evidence type="ECO:0000313" key="1">
    <source>
        <dbReference type="EMBL" id="JAH50149.1"/>
    </source>
</evidence>
<organism evidence="1">
    <name type="scientific">Anguilla anguilla</name>
    <name type="common">European freshwater eel</name>
    <name type="synonym">Muraena anguilla</name>
    <dbReference type="NCBI Taxonomy" id="7936"/>
    <lineage>
        <taxon>Eukaryota</taxon>
        <taxon>Metazoa</taxon>
        <taxon>Chordata</taxon>
        <taxon>Craniata</taxon>
        <taxon>Vertebrata</taxon>
        <taxon>Euteleostomi</taxon>
        <taxon>Actinopterygii</taxon>
        <taxon>Neopterygii</taxon>
        <taxon>Teleostei</taxon>
        <taxon>Anguilliformes</taxon>
        <taxon>Anguillidae</taxon>
        <taxon>Anguilla</taxon>
    </lineage>
</organism>
<dbReference type="AlphaFoldDB" id="A0A0E9T8Y0"/>
<accession>A0A0E9T8Y0</accession>
<reference evidence="1" key="2">
    <citation type="journal article" date="2015" name="Fish Shellfish Immunol.">
        <title>Early steps in the European eel (Anguilla anguilla)-Vibrio vulnificus interaction in the gills: Role of the RtxA13 toxin.</title>
        <authorList>
            <person name="Callol A."/>
            <person name="Pajuelo D."/>
            <person name="Ebbesson L."/>
            <person name="Teles M."/>
            <person name="MacKenzie S."/>
            <person name="Amaro C."/>
        </authorList>
    </citation>
    <scope>NUCLEOTIDE SEQUENCE</scope>
</reference>